<dbReference type="EMBL" id="BPLQ01000330">
    <property type="protein sequence ID" value="GIX70066.1"/>
    <property type="molecule type" value="Genomic_DNA"/>
</dbReference>
<reference evidence="1 2" key="1">
    <citation type="submission" date="2021-06" db="EMBL/GenBank/DDBJ databases">
        <title>Caerostris darwini draft genome.</title>
        <authorList>
            <person name="Kono N."/>
            <person name="Arakawa K."/>
        </authorList>
    </citation>
    <scope>NUCLEOTIDE SEQUENCE [LARGE SCALE GENOMIC DNA]</scope>
</reference>
<dbReference type="AlphaFoldDB" id="A0AAV4MCG4"/>
<proteinExistence type="predicted"/>
<gene>
    <name evidence="1" type="ORF">CDAR_102071</name>
</gene>
<evidence type="ECO:0000313" key="2">
    <source>
        <dbReference type="Proteomes" id="UP001054837"/>
    </source>
</evidence>
<accession>A0AAV4MCG4</accession>
<keyword evidence="2" id="KW-1185">Reference proteome</keyword>
<organism evidence="1 2">
    <name type="scientific">Caerostris darwini</name>
    <dbReference type="NCBI Taxonomy" id="1538125"/>
    <lineage>
        <taxon>Eukaryota</taxon>
        <taxon>Metazoa</taxon>
        <taxon>Ecdysozoa</taxon>
        <taxon>Arthropoda</taxon>
        <taxon>Chelicerata</taxon>
        <taxon>Arachnida</taxon>
        <taxon>Araneae</taxon>
        <taxon>Araneomorphae</taxon>
        <taxon>Entelegynae</taxon>
        <taxon>Araneoidea</taxon>
        <taxon>Araneidae</taxon>
        <taxon>Caerostris</taxon>
    </lineage>
</organism>
<dbReference type="Proteomes" id="UP001054837">
    <property type="component" value="Unassembled WGS sequence"/>
</dbReference>
<comment type="caution">
    <text evidence="1">The sequence shown here is derived from an EMBL/GenBank/DDBJ whole genome shotgun (WGS) entry which is preliminary data.</text>
</comment>
<protein>
    <submittedName>
        <fullName evidence="1">Uncharacterized protein</fullName>
    </submittedName>
</protein>
<evidence type="ECO:0000313" key="1">
    <source>
        <dbReference type="EMBL" id="GIX70066.1"/>
    </source>
</evidence>
<sequence>MVDVTIPGINGGPGHILASAFELLNEIRPEISALKRSLRSKKIVERPNYPPDDLPECGKTFPKWKIARELSATFTPEYDTAASILEYHTTTSIQEHDTTTIIPEYYTTTSIPEYHTTTSIPEYNTTTSTMEVEGTTETTEEITAAAAKGIVDTFKEYFSHPKRKANEMKFARESEGFEVSHERLPPPTLEESQNILSQLKGETAENPQQNVFQYPYQNINPYETGFGTANPVGNYPFTNIYPGIHSFTEGMPNYDPQQNAFQPQYRPNIPYETGYQPGNSNPKPIGNYPFTNTLPGNYSFTHETPKYIPQQNVFQQHYQPNIPYKTGFQHGNPIEITHLLTHFVENITGLYPENPARNYPITDTFPGKYSFTDESPKYGPQQNEFQHQYQTSIPHETVFHTNNTVGSYRSTDKFPGQNVLAEETPKYSQFSKQISDQNIYKLPEKGSLFNASSGSDIVYENSPKNDFLNKSFKREYFTDKSFKEQPVLYKAPNIYPIPDQSSKIGQILKESPKNDYFIDKSFKRGSFINEPFEKGFITGKINEEDNLLPSKAAEKQGTLLKKSPVFNEGHITNEYSKDLLATNETEGIVVNTNSYENKGQVNNRDTELNNSTHFASNESMANQNDTKTSIARDVEFKRTNSESEIKNAASEVESRRNNVKLDLQNADFKVDENKARLANYFGNIDSGNKYDHYEDDMKRNAKDSQRRDFYSTLSNIIEPSIDSSNVSSTSGYQTFVHSTLGPFFKKLEIYDQLKEISLNTQSPSNYQYNSDFVEQRSPQRFNLKRNNINNQDKVAAEQYSPYFYPKSSGIRNRRIETFQPPYKIPYAQPLINDYNNPYLNIPKRPRIPPRIIRRRLYMKRQPFYDYYHYYDYLM</sequence>
<name>A0AAV4MCG4_9ARAC</name>